<protein>
    <recommendedName>
        <fullName evidence="4">DUF2878 domain-containing protein</fullName>
    </recommendedName>
</protein>
<keyword evidence="1" id="KW-0472">Membrane</keyword>
<feature type="transmembrane region" description="Helical" evidence="1">
    <location>
        <begin position="114"/>
        <end position="132"/>
    </location>
</feature>
<feature type="transmembrane region" description="Helical" evidence="1">
    <location>
        <begin position="58"/>
        <end position="76"/>
    </location>
</feature>
<proteinExistence type="predicted"/>
<reference evidence="2 3" key="1">
    <citation type="submission" date="2018-08" db="EMBL/GenBank/DDBJ databases">
        <title>Recombination of ecologically and evolutionarily significant loci maintains genetic cohesion in the Pseudomonas syringae species complex.</title>
        <authorList>
            <person name="Dillon M."/>
            <person name="Thakur S."/>
            <person name="Almeida R.N.D."/>
            <person name="Weir B.S."/>
            <person name="Guttman D.S."/>
        </authorList>
    </citation>
    <scope>NUCLEOTIDE SEQUENCE [LARGE SCALE GENOMIC DNA]</scope>
    <source>
        <strain evidence="2 3">ICMP 6917</strain>
    </source>
</reference>
<evidence type="ECO:0000313" key="3">
    <source>
        <dbReference type="Proteomes" id="UP000278332"/>
    </source>
</evidence>
<feature type="transmembrane region" description="Helical" evidence="1">
    <location>
        <begin position="88"/>
        <end position="107"/>
    </location>
</feature>
<evidence type="ECO:0008006" key="4">
    <source>
        <dbReference type="Google" id="ProtNLM"/>
    </source>
</evidence>
<comment type="caution">
    <text evidence="2">The sequence shown here is derived from an EMBL/GenBank/DDBJ whole genome shotgun (WGS) entry which is preliminary data.</text>
</comment>
<gene>
    <name evidence="2" type="ORF">ALP84_04253</name>
</gene>
<evidence type="ECO:0000256" key="1">
    <source>
        <dbReference type="SAM" id="Phobius"/>
    </source>
</evidence>
<keyword evidence="1" id="KW-1133">Transmembrane helix</keyword>
<accession>A0A3M4W1G2</accession>
<name>A0A3M4W1G2_PSECI</name>
<keyword evidence="1" id="KW-0812">Transmembrane</keyword>
<feature type="transmembrane region" description="Helical" evidence="1">
    <location>
        <begin position="20"/>
        <end position="46"/>
    </location>
</feature>
<dbReference type="EMBL" id="RBRY01000078">
    <property type="protein sequence ID" value="RMR57845.1"/>
    <property type="molecule type" value="Genomic_DNA"/>
</dbReference>
<dbReference type="AlphaFoldDB" id="A0A3M4W1G2"/>
<dbReference type="PROSITE" id="PS51257">
    <property type="entry name" value="PROKAR_LIPOPROTEIN"/>
    <property type="match status" value="1"/>
</dbReference>
<dbReference type="Proteomes" id="UP000278332">
    <property type="component" value="Unassembled WGS sequence"/>
</dbReference>
<dbReference type="InterPro" id="IPR021306">
    <property type="entry name" value="DUF2878"/>
</dbReference>
<organism evidence="2 3">
    <name type="scientific">Pseudomonas cichorii</name>
    <dbReference type="NCBI Taxonomy" id="36746"/>
    <lineage>
        <taxon>Bacteria</taxon>
        <taxon>Pseudomonadati</taxon>
        <taxon>Pseudomonadota</taxon>
        <taxon>Gammaproteobacteria</taxon>
        <taxon>Pseudomonadales</taxon>
        <taxon>Pseudomonadaceae</taxon>
        <taxon>Pseudomonas</taxon>
    </lineage>
</organism>
<evidence type="ECO:0000313" key="2">
    <source>
        <dbReference type="EMBL" id="RMR57845.1"/>
    </source>
</evidence>
<feature type="transmembrane region" description="Helical" evidence="1">
    <location>
        <begin position="144"/>
        <end position="162"/>
    </location>
</feature>
<dbReference type="Pfam" id="PF11086">
    <property type="entry name" value="DUF2878"/>
    <property type="match status" value="1"/>
</dbReference>
<sequence length="179" mass="19378">MLRYWGSSMLKTVANAVLFQIGWFACVLGGNSYWLLIAAGVLAIHLLWTSSWAREGRLLLAVTVLGTLLDSALMNIGVFDFGTSGPLIPVWLVLLWAVLATTLNHCLAWTAKPWWRASLLGAIGGPMSYYAGSQLAQAQFPMGLWPSLLILGAVWAVAFPLLQGLAAHPLINRHTGANH</sequence>